<gene>
    <name evidence="2" type="ORF">SAMN05444410_101359</name>
</gene>
<feature type="transmembrane region" description="Helical" evidence="1">
    <location>
        <begin position="96"/>
        <end position="114"/>
    </location>
</feature>
<dbReference type="InterPro" id="IPR009325">
    <property type="entry name" value="DUF983"/>
</dbReference>
<proteinExistence type="predicted"/>
<comment type="caution">
    <text evidence="2">The sequence shown here is derived from an EMBL/GenBank/DDBJ whole genome shotgun (WGS) entry which is preliminary data.</text>
</comment>
<name>A0A8X8LCS0_9BACT</name>
<keyword evidence="1" id="KW-1133">Transmembrane helix</keyword>
<accession>A0A8X8LCS0</accession>
<keyword evidence="3" id="KW-1185">Reference proteome</keyword>
<evidence type="ECO:0000313" key="3">
    <source>
        <dbReference type="Proteomes" id="UP000198711"/>
    </source>
</evidence>
<keyword evidence="1" id="KW-0472">Membrane</keyword>
<organism evidence="2 3">
    <name type="scientific">Hydrobacter penzbergensis</name>
    <dbReference type="NCBI Taxonomy" id="1235997"/>
    <lineage>
        <taxon>Bacteria</taxon>
        <taxon>Pseudomonadati</taxon>
        <taxon>Bacteroidota</taxon>
        <taxon>Chitinophagia</taxon>
        <taxon>Chitinophagales</taxon>
        <taxon>Chitinophagaceae</taxon>
        <taxon>Hydrobacter</taxon>
    </lineage>
</organism>
<dbReference type="EMBL" id="FNNO01000001">
    <property type="protein sequence ID" value="SDW15218.1"/>
    <property type="molecule type" value="Genomic_DNA"/>
</dbReference>
<dbReference type="AlphaFoldDB" id="A0A8X8LCS0"/>
<sequence length="146" mass="16661">METPKQHQHPKYIPSVLKLKCPHCRQGDMFVNRRSYSKGFMKMNDTCPVCGQPMEIEPSFCYGTGYVSYALAVAITVASFIAWWVIIGMSVHDNRFFWWIGLNAVLLLALQPYLMRLSRTVWLSFFVRYDKDAASCNIANSHSAAA</sequence>
<dbReference type="Proteomes" id="UP000198711">
    <property type="component" value="Unassembled WGS sequence"/>
</dbReference>
<dbReference type="RefSeq" id="WP_092721507.1">
    <property type="nucleotide sequence ID" value="NZ_FNNO01000001.1"/>
</dbReference>
<protein>
    <submittedName>
        <fullName evidence="2">Uncharacterized conserved protein, DUF983 family</fullName>
    </submittedName>
</protein>
<reference evidence="2 3" key="1">
    <citation type="submission" date="2016-10" db="EMBL/GenBank/DDBJ databases">
        <authorList>
            <person name="Varghese N."/>
            <person name="Submissions S."/>
        </authorList>
    </citation>
    <scope>NUCLEOTIDE SEQUENCE [LARGE SCALE GENOMIC DNA]</scope>
    <source>
        <strain evidence="2 3">DSM 25353</strain>
    </source>
</reference>
<evidence type="ECO:0000313" key="2">
    <source>
        <dbReference type="EMBL" id="SDW15218.1"/>
    </source>
</evidence>
<feature type="transmembrane region" description="Helical" evidence="1">
    <location>
        <begin position="66"/>
        <end position="90"/>
    </location>
</feature>
<dbReference type="Pfam" id="PF06170">
    <property type="entry name" value="DUF983"/>
    <property type="match status" value="1"/>
</dbReference>
<keyword evidence="1" id="KW-0812">Transmembrane</keyword>
<evidence type="ECO:0000256" key="1">
    <source>
        <dbReference type="SAM" id="Phobius"/>
    </source>
</evidence>